<dbReference type="Proteomes" id="UP001604277">
    <property type="component" value="Unassembled WGS sequence"/>
</dbReference>
<feature type="region of interest" description="Disordered" evidence="1">
    <location>
        <begin position="108"/>
        <end position="161"/>
    </location>
</feature>
<feature type="compositionally biased region" description="Basic and acidic residues" evidence="1">
    <location>
        <begin position="109"/>
        <end position="118"/>
    </location>
</feature>
<evidence type="ECO:0000313" key="2">
    <source>
        <dbReference type="EMBL" id="KAL2514453.1"/>
    </source>
</evidence>
<sequence>MAKTIQGKLYSWIDSSYKMKIICKSWMRAELQLKKVIKVIKRMGMRAMEVRYHLHDEPFPLATAENKQEVFHLGDANCTSETPCSMLQQLFLTVKRMLFESPCVSASNEENKERHDTNENAVLKITNTTSSNTKDKKGGSGNRIISDVPTTRAHPSIYNPSGQGASDIGGGIFLVPTVICIVAAQDFDGFLRGYVMEKFRPTP</sequence>
<evidence type="ECO:0000313" key="3">
    <source>
        <dbReference type="Proteomes" id="UP001604277"/>
    </source>
</evidence>
<protein>
    <submittedName>
        <fullName evidence="2">Uncharacterized protein</fullName>
    </submittedName>
</protein>
<gene>
    <name evidence="2" type="ORF">Fot_28424</name>
</gene>
<organism evidence="2 3">
    <name type="scientific">Forsythia ovata</name>
    <dbReference type="NCBI Taxonomy" id="205694"/>
    <lineage>
        <taxon>Eukaryota</taxon>
        <taxon>Viridiplantae</taxon>
        <taxon>Streptophyta</taxon>
        <taxon>Embryophyta</taxon>
        <taxon>Tracheophyta</taxon>
        <taxon>Spermatophyta</taxon>
        <taxon>Magnoliopsida</taxon>
        <taxon>eudicotyledons</taxon>
        <taxon>Gunneridae</taxon>
        <taxon>Pentapetalae</taxon>
        <taxon>asterids</taxon>
        <taxon>lamiids</taxon>
        <taxon>Lamiales</taxon>
        <taxon>Oleaceae</taxon>
        <taxon>Forsythieae</taxon>
        <taxon>Forsythia</taxon>
    </lineage>
</organism>
<accession>A0ABD1TNY6</accession>
<reference evidence="3" key="1">
    <citation type="submission" date="2024-07" db="EMBL/GenBank/DDBJ databases">
        <title>Two chromosome-level genome assemblies of Korean endemic species Abeliophyllum distichum and Forsythia ovata (Oleaceae).</title>
        <authorList>
            <person name="Jang H."/>
        </authorList>
    </citation>
    <scope>NUCLEOTIDE SEQUENCE [LARGE SCALE GENOMIC DNA]</scope>
</reference>
<keyword evidence="3" id="KW-1185">Reference proteome</keyword>
<name>A0ABD1TNY6_9LAMI</name>
<comment type="caution">
    <text evidence="2">The sequence shown here is derived from an EMBL/GenBank/DDBJ whole genome shotgun (WGS) entry which is preliminary data.</text>
</comment>
<evidence type="ECO:0000256" key="1">
    <source>
        <dbReference type="SAM" id="MobiDB-lite"/>
    </source>
</evidence>
<dbReference type="EMBL" id="JBFOLJ010000008">
    <property type="protein sequence ID" value="KAL2514453.1"/>
    <property type="molecule type" value="Genomic_DNA"/>
</dbReference>
<proteinExistence type="predicted"/>
<dbReference type="AlphaFoldDB" id="A0ABD1TNY6"/>